<feature type="transmembrane region" description="Helical" evidence="7">
    <location>
        <begin position="271"/>
        <end position="297"/>
    </location>
</feature>
<dbReference type="PROSITE" id="PS50929">
    <property type="entry name" value="ABC_TM1F"/>
    <property type="match status" value="1"/>
</dbReference>
<dbReference type="InterPro" id="IPR027417">
    <property type="entry name" value="P-loop_NTPase"/>
</dbReference>
<dbReference type="SUPFAM" id="SSF52540">
    <property type="entry name" value="P-loop containing nucleoside triphosphate hydrolases"/>
    <property type="match status" value="1"/>
</dbReference>
<evidence type="ECO:0000256" key="2">
    <source>
        <dbReference type="ARBA" id="ARBA00022692"/>
    </source>
</evidence>
<feature type="transmembrane region" description="Helical" evidence="7">
    <location>
        <begin position="237"/>
        <end position="259"/>
    </location>
</feature>
<comment type="subcellular location">
    <subcellularLocation>
        <location evidence="1">Cell membrane</location>
        <topology evidence="1">Multi-pass membrane protein</topology>
    </subcellularLocation>
</comment>
<sequence length="587" mass="61663">MLIRLLRPRLRPHLRSIALVGALQIAQAVTALTLPTLNARLVDDGVLKGDAGLVLRTGGLMLAGTAAQVLCSATVGFLAARTALAVGRDLRAAVFTRVQGFSAREVGRFGVSSLVTRTVNDVQQVQTVVLMALTGLAAAPMMCAGGVVMALRQDARLSALLLVALPALLGVLGTLVRRARVPAQGVQEGVDAVNRVLREQIAGVRVIRAFARDRHERTRFAAANTGLMEMSVRASRLMMTLFPAGMLVANVSSVAVLWIGGHLVDEGSTGIGSLIAFLNYFALIFGSALLATFTFLAAPRAQVSARRVQEVLDDSPTPAPAVSVVRATSRATVLSSGSRHPGLLEFEDVRVRYPGAELPVLRGVSLVARPGETTAVVGSTGAGKTTLLSLVPRLLTPEGGAVRVGGVDVAELPPEALVRAVGLVPQRPYLFSGTVASNLRYGDPDATDADLWHALEIAQARDFVAALPDGLDTVVGQGGGSLSGGQRQRITIARALVARPAIYLFDDPFSALDPVTEHALRAALADETRGATVLIVAQRVPSVRHADRIVVLDEGRVAGEGGHRELMATCGVYREIVLSQLTEEEAA</sequence>
<evidence type="ECO:0000313" key="11">
    <source>
        <dbReference type="Proteomes" id="UP001602119"/>
    </source>
</evidence>
<dbReference type="Gene3D" id="3.40.50.300">
    <property type="entry name" value="P-loop containing nucleotide triphosphate hydrolases"/>
    <property type="match status" value="1"/>
</dbReference>
<dbReference type="SMART" id="SM00382">
    <property type="entry name" value="AAA"/>
    <property type="match status" value="1"/>
</dbReference>
<evidence type="ECO:0000256" key="1">
    <source>
        <dbReference type="ARBA" id="ARBA00004651"/>
    </source>
</evidence>
<name>A0ABW6V055_MICFU</name>
<keyword evidence="6 7" id="KW-0472">Membrane</keyword>
<feature type="transmembrane region" description="Helical" evidence="7">
    <location>
        <begin position="157"/>
        <end position="176"/>
    </location>
</feature>
<dbReference type="CDD" id="cd18548">
    <property type="entry name" value="ABC_6TM_Tm287_like"/>
    <property type="match status" value="1"/>
</dbReference>
<keyword evidence="5 7" id="KW-1133">Transmembrane helix</keyword>
<evidence type="ECO:0000259" key="8">
    <source>
        <dbReference type="PROSITE" id="PS50893"/>
    </source>
</evidence>
<dbReference type="InterPro" id="IPR036640">
    <property type="entry name" value="ABC1_TM_sf"/>
</dbReference>
<dbReference type="GO" id="GO:0005524">
    <property type="term" value="F:ATP binding"/>
    <property type="evidence" value="ECO:0007669"/>
    <property type="project" value="UniProtKB-KW"/>
</dbReference>
<keyword evidence="11" id="KW-1185">Reference proteome</keyword>
<dbReference type="InterPro" id="IPR011527">
    <property type="entry name" value="ABC1_TM_dom"/>
</dbReference>
<organism evidence="10 11">
    <name type="scientific">Microtetraspora fusca</name>
    <dbReference type="NCBI Taxonomy" id="1997"/>
    <lineage>
        <taxon>Bacteria</taxon>
        <taxon>Bacillati</taxon>
        <taxon>Actinomycetota</taxon>
        <taxon>Actinomycetes</taxon>
        <taxon>Streptosporangiales</taxon>
        <taxon>Streptosporangiaceae</taxon>
        <taxon>Microtetraspora</taxon>
    </lineage>
</organism>
<dbReference type="EMBL" id="JBIAXI010000004">
    <property type="protein sequence ID" value="MFF4772694.1"/>
    <property type="molecule type" value="Genomic_DNA"/>
</dbReference>
<feature type="domain" description="ABC transmembrane type-1" evidence="9">
    <location>
        <begin position="18"/>
        <end position="300"/>
    </location>
</feature>
<dbReference type="PROSITE" id="PS50893">
    <property type="entry name" value="ABC_TRANSPORTER_2"/>
    <property type="match status" value="1"/>
</dbReference>
<evidence type="ECO:0000256" key="6">
    <source>
        <dbReference type="ARBA" id="ARBA00023136"/>
    </source>
</evidence>
<dbReference type="PROSITE" id="PS00211">
    <property type="entry name" value="ABC_TRANSPORTER_1"/>
    <property type="match status" value="1"/>
</dbReference>
<evidence type="ECO:0000256" key="7">
    <source>
        <dbReference type="SAM" id="Phobius"/>
    </source>
</evidence>
<gene>
    <name evidence="10" type="ORF">ACFY05_07530</name>
</gene>
<evidence type="ECO:0000256" key="5">
    <source>
        <dbReference type="ARBA" id="ARBA00022989"/>
    </source>
</evidence>
<dbReference type="RefSeq" id="WP_387341137.1">
    <property type="nucleotide sequence ID" value="NZ_JBIAXI010000004.1"/>
</dbReference>
<accession>A0ABW6V055</accession>
<dbReference type="PANTHER" id="PTHR43394:SF1">
    <property type="entry name" value="ATP-BINDING CASSETTE SUB-FAMILY B MEMBER 10, MITOCHONDRIAL"/>
    <property type="match status" value="1"/>
</dbReference>
<dbReference type="InterPro" id="IPR039421">
    <property type="entry name" value="Type_1_exporter"/>
</dbReference>
<dbReference type="InterPro" id="IPR017871">
    <property type="entry name" value="ABC_transporter-like_CS"/>
</dbReference>
<feature type="transmembrane region" description="Helical" evidence="7">
    <location>
        <begin position="127"/>
        <end position="151"/>
    </location>
</feature>
<evidence type="ECO:0000313" key="10">
    <source>
        <dbReference type="EMBL" id="MFF4772694.1"/>
    </source>
</evidence>
<evidence type="ECO:0000259" key="9">
    <source>
        <dbReference type="PROSITE" id="PS50929"/>
    </source>
</evidence>
<dbReference type="InterPro" id="IPR003593">
    <property type="entry name" value="AAA+_ATPase"/>
</dbReference>
<keyword evidence="2 7" id="KW-0812">Transmembrane</keyword>
<feature type="domain" description="ABC transporter" evidence="8">
    <location>
        <begin position="344"/>
        <end position="579"/>
    </location>
</feature>
<dbReference type="SUPFAM" id="SSF90123">
    <property type="entry name" value="ABC transporter transmembrane region"/>
    <property type="match status" value="1"/>
</dbReference>
<protein>
    <submittedName>
        <fullName evidence="10">ABC transporter ATP-binding protein</fullName>
    </submittedName>
</protein>
<comment type="caution">
    <text evidence="10">The sequence shown here is derived from an EMBL/GenBank/DDBJ whole genome shotgun (WGS) entry which is preliminary data.</text>
</comment>
<dbReference type="Pfam" id="PF00005">
    <property type="entry name" value="ABC_tran"/>
    <property type="match status" value="1"/>
</dbReference>
<dbReference type="Pfam" id="PF00664">
    <property type="entry name" value="ABC_membrane"/>
    <property type="match status" value="1"/>
</dbReference>
<evidence type="ECO:0000256" key="4">
    <source>
        <dbReference type="ARBA" id="ARBA00022840"/>
    </source>
</evidence>
<keyword evidence="3" id="KW-0547">Nucleotide-binding</keyword>
<proteinExistence type="predicted"/>
<dbReference type="Gene3D" id="1.20.1560.10">
    <property type="entry name" value="ABC transporter type 1, transmembrane domain"/>
    <property type="match status" value="1"/>
</dbReference>
<dbReference type="PANTHER" id="PTHR43394">
    <property type="entry name" value="ATP-DEPENDENT PERMEASE MDL1, MITOCHONDRIAL"/>
    <property type="match status" value="1"/>
</dbReference>
<keyword evidence="4 10" id="KW-0067">ATP-binding</keyword>
<dbReference type="InterPro" id="IPR003439">
    <property type="entry name" value="ABC_transporter-like_ATP-bd"/>
</dbReference>
<dbReference type="Proteomes" id="UP001602119">
    <property type="component" value="Unassembled WGS sequence"/>
</dbReference>
<evidence type="ECO:0000256" key="3">
    <source>
        <dbReference type="ARBA" id="ARBA00022741"/>
    </source>
</evidence>
<reference evidence="10 11" key="1">
    <citation type="submission" date="2024-10" db="EMBL/GenBank/DDBJ databases">
        <title>The Natural Products Discovery Center: Release of the First 8490 Sequenced Strains for Exploring Actinobacteria Biosynthetic Diversity.</title>
        <authorList>
            <person name="Kalkreuter E."/>
            <person name="Kautsar S.A."/>
            <person name="Yang D."/>
            <person name="Bader C.D."/>
            <person name="Teijaro C.N."/>
            <person name="Fluegel L."/>
            <person name="Davis C.M."/>
            <person name="Simpson J.R."/>
            <person name="Lauterbach L."/>
            <person name="Steele A.D."/>
            <person name="Gui C."/>
            <person name="Meng S."/>
            <person name="Li G."/>
            <person name="Viehrig K."/>
            <person name="Ye F."/>
            <person name="Su P."/>
            <person name="Kiefer A.F."/>
            <person name="Nichols A."/>
            <person name="Cepeda A.J."/>
            <person name="Yan W."/>
            <person name="Fan B."/>
            <person name="Jiang Y."/>
            <person name="Adhikari A."/>
            <person name="Zheng C.-J."/>
            <person name="Schuster L."/>
            <person name="Cowan T.M."/>
            <person name="Smanski M.J."/>
            <person name="Chevrette M.G."/>
            <person name="De Carvalho L.P.S."/>
            <person name="Shen B."/>
        </authorList>
    </citation>
    <scope>NUCLEOTIDE SEQUENCE [LARGE SCALE GENOMIC DNA]</scope>
    <source>
        <strain evidence="10 11">NPDC001281</strain>
    </source>
</reference>
<feature type="transmembrane region" description="Helical" evidence="7">
    <location>
        <begin position="55"/>
        <end position="80"/>
    </location>
</feature>